<comment type="caution">
    <text evidence="10">The sequence shown here is derived from an EMBL/GenBank/DDBJ whole genome shotgun (WGS) entry which is preliminary data.</text>
</comment>
<keyword evidence="5" id="KW-0804">Transcription</keyword>
<dbReference type="InterPro" id="IPR058245">
    <property type="entry name" value="NreC/VraR/RcsB-like_REC"/>
</dbReference>
<gene>
    <name evidence="10" type="ORF">C7B45_15600</name>
</gene>
<evidence type="ECO:0000313" key="11">
    <source>
        <dbReference type="Proteomes" id="UP000241848"/>
    </source>
</evidence>
<evidence type="ECO:0000256" key="7">
    <source>
        <dbReference type="PROSITE-ProRule" id="PRU00169"/>
    </source>
</evidence>
<evidence type="ECO:0000256" key="6">
    <source>
        <dbReference type="ARBA" id="ARBA00024867"/>
    </source>
</evidence>
<dbReference type="PROSITE" id="PS50043">
    <property type="entry name" value="HTH_LUXR_2"/>
    <property type="match status" value="1"/>
</dbReference>
<name>A0A2T2WDH2_9FIRM</name>
<evidence type="ECO:0000313" key="10">
    <source>
        <dbReference type="EMBL" id="PSR20291.1"/>
    </source>
</evidence>
<dbReference type="Gene3D" id="3.40.50.2300">
    <property type="match status" value="1"/>
</dbReference>
<dbReference type="PRINTS" id="PR00038">
    <property type="entry name" value="HTHLUXR"/>
</dbReference>
<feature type="modified residue" description="4-aspartylphosphate" evidence="7">
    <location>
        <position position="61"/>
    </location>
</feature>
<dbReference type="InterPro" id="IPR039420">
    <property type="entry name" value="WalR-like"/>
</dbReference>
<evidence type="ECO:0000256" key="2">
    <source>
        <dbReference type="ARBA" id="ARBA00022553"/>
    </source>
</evidence>
<dbReference type="PROSITE" id="PS50110">
    <property type="entry name" value="RESPONSE_REGULATORY"/>
    <property type="match status" value="1"/>
</dbReference>
<keyword evidence="4 10" id="KW-0238">DNA-binding</keyword>
<dbReference type="InterPro" id="IPR001789">
    <property type="entry name" value="Sig_transdc_resp-reg_receiver"/>
</dbReference>
<evidence type="ECO:0000259" key="8">
    <source>
        <dbReference type="PROSITE" id="PS50043"/>
    </source>
</evidence>
<dbReference type="SMART" id="SM00421">
    <property type="entry name" value="HTH_LUXR"/>
    <property type="match status" value="1"/>
</dbReference>
<keyword evidence="3" id="KW-0805">Transcription regulation</keyword>
<dbReference type="PANTHER" id="PTHR43214">
    <property type="entry name" value="TWO-COMPONENT RESPONSE REGULATOR"/>
    <property type="match status" value="1"/>
</dbReference>
<dbReference type="EMBL" id="PXYV01000071">
    <property type="protein sequence ID" value="PSR20291.1"/>
    <property type="molecule type" value="Genomic_DNA"/>
</dbReference>
<feature type="domain" description="HTH luxR-type" evidence="8">
    <location>
        <begin position="150"/>
        <end position="215"/>
    </location>
</feature>
<sequence length="221" mass="24544">MEEQDADAVIRVAIVDDHEVVRMGLKNLIDHQPDLRVVGDYATGKAAIEHIPHNADVAVLDVRLPDINGFDVCREIKEQDERVQVIMLTSFGQDEMLVDAIDAGASGYLLKESRGHTVIEGIRTVAQGGSLFSPQVTAALFRRLRTAQGPTDPIEELNDNETKILALVAEGKTNREIGEQLYLSEKTVKHYVSNILGKLGYTRRAEAAAHYARYQSDRHRS</sequence>
<dbReference type="SUPFAM" id="SSF52172">
    <property type="entry name" value="CheY-like"/>
    <property type="match status" value="1"/>
</dbReference>
<dbReference type="CDD" id="cd17535">
    <property type="entry name" value="REC_NarL-like"/>
    <property type="match status" value="1"/>
</dbReference>
<dbReference type="InterPro" id="IPR011006">
    <property type="entry name" value="CheY-like_superfamily"/>
</dbReference>
<dbReference type="CDD" id="cd06170">
    <property type="entry name" value="LuxR_C_like"/>
    <property type="match status" value="1"/>
</dbReference>
<dbReference type="SUPFAM" id="SSF46894">
    <property type="entry name" value="C-terminal effector domain of the bipartite response regulators"/>
    <property type="match status" value="1"/>
</dbReference>
<evidence type="ECO:0000259" key="9">
    <source>
        <dbReference type="PROSITE" id="PS50110"/>
    </source>
</evidence>
<accession>A0A2T2WDH2</accession>
<feature type="domain" description="Response regulatory" evidence="9">
    <location>
        <begin position="11"/>
        <end position="126"/>
    </location>
</feature>
<dbReference type="AlphaFoldDB" id="A0A2T2WDH2"/>
<dbReference type="PROSITE" id="PS00622">
    <property type="entry name" value="HTH_LUXR_1"/>
    <property type="match status" value="1"/>
</dbReference>
<evidence type="ECO:0000256" key="5">
    <source>
        <dbReference type="ARBA" id="ARBA00023163"/>
    </source>
</evidence>
<dbReference type="Proteomes" id="UP000241848">
    <property type="component" value="Unassembled WGS sequence"/>
</dbReference>
<proteinExistence type="predicted"/>
<reference evidence="10 11" key="1">
    <citation type="journal article" date="2014" name="BMC Genomics">
        <title>Comparison of environmental and isolate Sulfobacillus genomes reveals diverse carbon, sulfur, nitrogen, and hydrogen metabolisms.</title>
        <authorList>
            <person name="Justice N.B."/>
            <person name="Norman A."/>
            <person name="Brown C.T."/>
            <person name="Singh A."/>
            <person name="Thomas B.C."/>
            <person name="Banfield J.F."/>
        </authorList>
    </citation>
    <scope>NUCLEOTIDE SEQUENCE [LARGE SCALE GENOMIC DNA]</scope>
    <source>
        <strain evidence="10">AMDSBA3</strain>
    </source>
</reference>
<dbReference type="Pfam" id="PF00072">
    <property type="entry name" value="Response_reg"/>
    <property type="match status" value="1"/>
</dbReference>
<dbReference type="GO" id="GO:0000160">
    <property type="term" value="P:phosphorelay signal transduction system"/>
    <property type="evidence" value="ECO:0007669"/>
    <property type="project" value="InterPro"/>
</dbReference>
<evidence type="ECO:0000256" key="1">
    <source>
        <dbReference type="ARBA" id="ARBA00018672"/>
    </source>
</evidence>
<evidence type="ECO:0000256" key="3">
    <source>
        <dbReference type="ARBA" id="ARBA00023015"/>
    </source>
</evidence>
<dbReference type="Pfam" id="PF00196">
    <property type="entry name" value="GerE"/>
    <property type="match status" value="1"/>
</dbReference>
<organism evidence="10 11">
    <name type="scientific">Sulfobacillus acidophilus</name>
    <dbReference type="NCBI Taxonomy" id="53633"/>
    <lineage>
        <taxon>Bacteria</taxon>
        <taxon>Bacillati</taxon>
        <taxon>Bacillota</taxon>
        <taxon>Clostridia</taxon>
        <taxon>Eubacteriales</taxon>
        <taxon>Clostridiales Family XVII. Incertae Sedis</taxon>
        <taxon>Sulfobacillus</taxon>
    </lineage>
</organism>
<dbReference type="GO" id="GO:0006355">
    <property type="term" value="P:regulation of DNA-templated transcription"/>
    <property type="evidence" value="ECO:0007669"/>
    <property type="project" value="InterPro"/>
</dbReference>
<evidence type="ECO:0000256" key="4">
    <source>
        <dbReference type="ARBA" id="ARBA00023125"/>
    </source>
</evidence>
<dbReference type="SMART" id="SM00448">
    <property type="entry name" value="REC"/>
    <property type="match status" value="1"/>
</dbReference>
<comment type="function">
    <text evidence="6">May play the central regulatory role in sporulation. It may be an element of the effector pathway responsible for the activation of sporulation genes in response to nutritional stress. Spo0A may act in concert with spo0H (a sigma factor) to control the expression of some genes that are critical to the sporulation process.</text>
</comment>
<keyword evidence="2 7" id="KW-0597">Phosphoprotein</keyword>
<dbReference type="InterPro" id="IPR016032">
    <property type="entry name" value="Sig_transdc_resp-reg_C-effctor"/>
</dbReference>
<dbReference type="InterPro" id="IPR000792">
    <property type="entry name" value="Tscrpt_reg_LuxR_C"/>
</dbReference>
<dbReference type="GO" id="GO:0003677">
    <property type="term" value="F:DNA binding"/>
    <property type="evidence" value="ECO:0007669"/>
    <property type="project" value="UniProtKB-KW"/>
</dbReference>
<dbReference type="PANTHER" id="PTHR43214:SF24">
    <property type="entry name" value="TRANSCRIPTIONAL REGULATORY PROTEIN NARL-RELATED"/>
    <property type="match status" value="1"/>
</dbReference>
<protein>
    <recommendedName>
        <fullName evidence="1">Stage 0 sporulation protein A homolog</fullName>
    </recommendedName>
</protein>